<dbReference type="SUPFAM" id="SSF117018">
    <property type="entry name" value="ATP-dependent DNA ligase DNA-binding domain"/>
    <property type="match status" value="1"/>
</dbReference>
<comment type="cofactor">
    <cofactor evidence="13">
        <name>Mg(2+)</name>
        <dbReference type="ChEBI" id="CHEBI:18420"/>
    </cofactor>
</comment>
<evidence type="ECO:0000256" key="7">
    <source>
        <dbReference type="ARBA" id="ARBA00022840"/>
    </source>
</evidence>
<dbReference type="InterPro" id="IPR050191">
    <property type="entry name" value="ATP-dep_DNA_ligase"/>
</dbReference>
<evidence type="ECO:0000256" key="4">
    <source>
        <dbReference type="ARBA" id="ARBA00022723"/>
    </source>
</evidence>
<evidence type="ECO:0000256" key="9">
    <source>
        <dbReference type="ARBA" id="ARBA00023172"/>
    </source>
</evidence>
<dbReference type="Gene3D" id="3.30.470.30">
    <property type="entry name" value="DNA ligase/mRNA capping enzyme"/>
    <property type="match status" value="1"/>
</dbReference>
<dbReference type="SUPFAM" id="SSF56091">
    <property type="entry name" value="DNA ligase/mRNA capping enzyme, catalytic domain"/>
    <property type="match status" value="1"/>
</dbReference>
<evidence type="ECO:0000256" key="15">
    <source>
        <dbReference type="RuleBase" id="RU004196"/>
    </source>
</evidence>
<proteinExistence type="inferred from homology"/>
<evidence type="ECO:0000256" key="14">
    <source>
        <dbReference type="RuleBase" id="RU000617"/>
    </source>
</evidence>
<dbReference type="AlphaFoldDB" id="A0A7X0KVQ2"/>
<evidence type="ECO:0000259" key="16">
    <source>
        <dbReference type="PROSITE" id="PS50160"/>
    </source>
</evidence>
<keyword evidence="8 13" id="KW-0460">Magnesium</keyword>
<dbReference type="InterPro" id="IPR036599">
    <property type="entry name" value="DNA_ligase_N_sf"/>
</dbReference>
<feature type="binding site" evidence="13">
    <location>
        <position position="367"/>
    </location>
    <ligand>
        <name>ATP</name>
        <dbReference type="ChEBI" id="CHEBI:30616"/>
    </ligand>
</feature>
<dbReference type="InterPro" id="IPR000977">
    <property type="entry name" value="DNA_ligase_ATP-dep"/>
</dbReference>
<dbReference type="Gene3D" id="1.10.3260.10">
    <property type="entry name" value="DNA ligase, ATP-dependent, N-terminal domain"/>
    <property type="match status" value="1"/>
</dbReference>
<dbReference type="SUPFAM" id="SSF50249">
    <property type="entry name" value="Nucleic acid-binding proteins"/>
    <property type="match status" value="1"/>
</dbReference>
<evidence type="ECO:0000256" key="1">
    <source>
        <dbReference type="ARBA" id="ARBA00022598"/>
    </source>
</evidence>
<dbReference type="Proteomes" id="UP000537775">
    <property type="component" value="Unassembled WGS sequence"/>
</dbReference>
<comment type="catalytic activity">
    <reaction evidence="12 13 14">
        <text>ATP + (deoxyribonucleotide)n-3'-hydroxyl + 5'-phospho-(deoxyribonucleotide)m = (deoxyribonucleotide)n+m + AMP + diphosphate.</text>
        <dbReference type="EC" id="6.5.1.1"/>
    </reaction>
</comment>
<organism evidence="17 18">
    <name type="scientific">Microbacterium thalassium</name>
    <dbReference type="NCBI Taxonomy" id="362649"/>
    <lineage>
        <taxon>Bacteria</taxon>
        <taxon>Bacillati</taxon>
        <taxon>Actinomycetota</taxon>
        <taxon>Actinomycetes</taxon>
        <taxon>Micrococcales</taxon>
        <taxon>Microbacteriaceae</taxon>
        <taxon>Microbacterium</taxon>
    </lineage>
</organism>
<comment type="similarity">
    <text evidence="13 15">Belongs to the ATP-dependent DNA ligase family.</text>
</comment>
<evidence type="ECO:0000256" key="12">
    <source>
        <dbReference type="ARBA" id="ARBA00034003"/>
    </source>
</evidence>
<dbReference type="InterPro" id="IPR012309">
    <property type="entry name" value="DNA_ligase_ATP-dep_C"/>
</dbReference>
<dbReference type="CDD" id="cd07901">
    <property type="entry name" value="Adenylation_DNA_ligase_Arch_LigB"/>
    <property type="match status" value="1"/>
</dbReference>
<feature type="active site" description="N6-AMP-lysine intermediate" evidence="13">
    <location>
        <position position="212"/>
    </location>
</feature>
<sequence length="507" mass="53618">MELNELVATTDAVAGTAARREKVAALAALLRGLAADDVPVAVGLLLARPRQGRLGVGWRGLDALEVAHAETPTLTLADVDEAFTRLADAEGAGSATTRRDTLRALAARATPGEWQLLRRVILGELRTGALEGVLLDAVAAAADRPAAVVRRAAMLSGDLGRTAALALSPDPESLDAVGLEVGTPVLPMLASTSASTADALATLGGTASVEVKLDGARIQVHRRGDDVAVYTRSLADITARVAEIVEVVRSLPAENVILDGETLALDESGAPRPFQDTMARFGSDDAADVALRPWFFDVLHLDGRDLIDEPLTHRRAVLDRLAPGARVPGILTADAAEAEEFARRALADGHEGVMVKAADSAYAAGRRGKAWLKVKPVLTFDLVVLGVEWGSGRREGLLSNLHLGARDVGGEFGEPGGFVMVGKTFKGLTDDLLAWQTAHFPQIETHRTRHAVHVRPETVVEIAVDGVQRSSRYTGGVALRFARVRGYRPDKSAAEADTISALRALLR</sequence>
<dbReference type="HAMAP" id="MF_00407">
    <property type="entry name" value="DNA_ligase"/>
    <property type="match status" value="1"/>
</dbReference>
<keyword evidence="6 13" id="KW-0227">DNA damage</keyword>
<dbReference type="InterPro" id="IPR016059">
    <property type="entry name" value="DNA_ligase_ATP-dep_CS"/>
</dbReference>
<dbReference type="PANTHER" id="PTHR45674">
    <property type="entry name" value="DNA LIGASE 1/3 FAMILY MEMBER"/>
    <property type="match status" value="1"/>
</dbReference>
<dbReference type="PROSITE" id="PS50160">
    <property type="entry name" value="DNA_LIGASE_A3"/>
    <property type="match status" value="1"/>
</dbReference>
<dbReference type="GO" id="GO:0071897">
    <property type="term" value="P:DNA biosynthetic process"/>
    <property type="evidence" value="ECO:0007669"/>
    <property type="project" value="InterPro"/>
</dbReference>
<dbReference type="PANTHER" id="PTHR45674:SF13">
    <property type="entry name" value="DNA LIGASE-RELATED"/>
    <property type="match status" value="1"/>
</dbReference>
<keyword evidence="9 13" id="KW-0233">DNA recombination</keyword>
<keyword evidence="11 13" id="KW-0131">Cell cycle</keyword>
<evidence type="ECO:0000256" key="11">
    <source>
        <dbReference type="ARBA" id="ARBA00023306"/>
    </source>
</evidence>
<dbReference type="GO" id="GO:0003910">
    <property type="term" value="F:DNA ligase (ATP) activity"/>
    <property type="evidence" value="ECO:0007669"/>
    <property type="project" value="UniProtKB-UniRule"/>
</dbReference>
<feature type="domain" description="ATP-dependent DNA ligase family profile" evidence="16">
    <location>
        <begin position="294"/>
        <end position="407"/>
    </location>
</feature>
<keyword evidence="1 13" id="KW-0436">Ligase</keyword>
<evidence type="ECO:0000256" key="3">
    <source>
        <dbReference type="ARBA" id="ARBA00022705"/>
    </source>
</evidence>
<feature type="binding site" evidence="13">
    <location>
        <position position="232"/>
    </location>
    <ligand>
        <name>ATP</name>
        <dbReference type="ChEBI" id="CHEBI:30616"/>
    </ligand>
</feature>
<accession>A0A7X0KVQ2</accession>
<evidence type="ECO:0000256" key="6">
    <source>
        <dbReference type="ARBA" id="ARBA00022763"/>
    </source>
</evidence>
<keyword evidence="4 13" id="KW-0479">Metal-binding</keyword>
<feature type="binding site" evidence="13">
    <location>
        <position position="210"/>
    </location>
    <ligand>
        <name>ATP</name>
        <dbReference type="ChEBI" id="CHEBI:30616"/>
    </ligand>
</feature>
<dbReference type="GO" id="GO:0006260">
    <property type="term" value="P:DNA replication"/>
    <property type="evidence" value="ECO:0007669"/>
    <property type="project" value="UniProtKB-UniRule"/>
</dbReference>
<keyword evidence="3 13" id="KW-0235">DNA replication</keyword>
<name>A0A7X0KVQ2_9MICO</name>
<evidence type="ECO:0000256" key="13">
    <source>
        <dbReference type="HAMAP-Rule" id="MF_00407"/>
    </source>
</evidence>
<evidence type="ECO:0000256" key="2">
    <source>
        <dbReference type="ARBA" id="ARBA00022618"/>
    </source>
</evidence>
<dbReference type="GO" id="GO:0003677">
    <property type="term" value="F:DNA binding"/>
    <property type="evidence" value="ECO:0007669"/>
    <property type="project" value="InterPro"/>
</dbReference>
<dbReference type="InterPro" id="IPR012308">
    <property type="entry name" value="DNA_ligase_ATP-dep_N"/>
</dbReference>
<feature type="binding site" evidence="13">
    <location>
        <position position="296"/>
    </location>
    <ligand>
        <name>ATP</name>
        <dbReference type="ChEBI" id="CHEBI:30616"/>
    </ligand>
</feature>
<feature type="binding site" evidence="13">
    <location>
        <position position="217"/>
    </location>
    <ligand>
        <name>ATP</name>
        <dbReference type="ChEBI" id="CHEBI:30616"/>
    </ligand>
</feature>
<evidence type="ECO:0000256" key="8">
    <source>
        <dbReference type="ARBA" id="ARBA00022842"/>
    </source>
</evidence>
<dbReference type="InterPro" id="IPR012340">
    <property type="entry name" value="NA-bd_OB-fold"/>
</dbReference>
<dbReference type="Gene3D" id="2.40.50.140">
    <property type="entry name" value="Nucleic acid-binding proteins"/>
    <property type="match status" value="1"/>
</dbReference>
<dbReference type="GO" id="GO:0006310">
    <property type="term" value="P:DNA recombination"/>
    <property type="evidence" value="ECO:0007669"/>
    <property type="project" value="UniProtKB-UniRule"/>
</dbReference>
<dbReference type="PROSITE" id="PS00697">
    <property type="entry name" value="DNA_LIGASE_A1"/>
    <property type="match status" value="1"/>
</dbReference>
<comment type="function">
    <text evidence="13">DNA ligase that seals nicks in double-stranded DNA during DNA replication, DNA recombination and DNA repair.</text>
</comment>
<keyword evidence="18" id="KW-1185">Reference proteome</keyword>
<comment type="caution">
    <text evidence="17">The sequence shown here is derived from an EMBL/GenBank/DDBJ whole genome shotgun (WGS) entry which is preliminary data.</text>
</comment>
<feature type="binding site" evidence="13">
    <location>
        <position position="373"/>
    </location>
    <ligand>
        <name>ATP</name>
        <dbReference type="ChEBI" id="CHEBI:30616"/>
    </ligand>
</feature>
<keyword evidence="5 13" id="KW-0547">Nucleotide-binding</keyword>
<evidence type="ECO:0000256" key="10">
    <source>
        <dbReference type="ARBA" id="ARBA00023204"/>
    </source>
</evidence>
<keyword evidence="7 13" id="KW-0067">ATP-binding</keyword>
<evidence type="ECO:0000313" key="17">
    <source>
        <dbReference type="EMBL" id="MBB6392477.1"/>
    </source>
</evidence>
<dbReference type="GO" id="GO:0051301">
    <property type="term" value="P:cell division"/>
    <property type="evidence" value="ECO:0007669"/>
    <property type="project" value="UniProtKB-KW"/>
</dbReference>
<reference evidence="17 18" key="1">
    <citation type="submission" date="2020-08" db="EMBL/GenBank/DDBJ databases">
        <title>Sequencing the genomes of 1000 actinobacteria strains.</title>
        <authorList>
            <person name="Klenk H.-P."/>
        </authorList>
    </citation>
    <scope>NUCLEOTIDE SEQUENCE [LARGE SCALE GENOMIC DNA]</scope>
    <source>
        <strain evidence="17 18">DSM 12511</strain>
    </source>
</reference>
<evidence type="ECO:0000313" key="18">
    <source>
        <dbReference type="Proteomes" id="UP000537775"/>
    </source>
</evidence>
<dbReference type="Pfam" id="PF01068">
    <property type="entry name" value="DNA_ligase_A_M"/>
    <property type="match status" value="1"/>
</dbReference>
<dbReference type="Pfam" id="PF04675">
    <property type="entry name" value="DNA_ligase_A_N"/>
    <property type="match status" value="1"/>
</dbReference>
<dbReference type="GO" id="GO:0006281">
    <property type="term" value="P:DNA repair"/>
    <property type="evidence" value="ECO:0007669"/>
    <property type="project" value="UniProtKB-UniRule"/>
</dbReference>
<keyword evidence="10 13" id="KW-0234">DNA repair</keyword>
<dbReference type="EMBL" id="JACHML010000001">
    <property type="protein sequence ID" value="MBB6392477.1"/>
    <property type="molecule type" value="Genomic_DNA"/>
</dbReference>
<dbReference type="NCBIfam" id="NF002868">
    <property type="entry name" value="PRK03180.1"/>
    <property type="match status" value="1"/>
</dbReference>
<evidence type="ECO:0000256" key="5">
    <source>
        <dbReference type="ARBA" id="ARBA00022741"/>
    </source>
</evidence>
<dbReference type="RefSeq" id="WP_184751538.1">
    <property type="nucleotide sequence ID" value="NZ_BAAAJR010000001.1"/>
</dbReference>
<dbReference type="EC" id="6.5.1.1" evidence="13"/>
<dbReference type="GO" id="GO:0005524">
    <property type="term" value="F:ATP binding"/>
    <property type="evidence" value="ECO:0007669"/>
    <property type="project" value="UniProtKB-UniRule"/>
</dbReference>
<protein>
    <recommendedName>
        <fullName evidence="13">Probable DNA ligase</fullName>
        <ecNumber evidence="13">6.5.1.1</ecNumber>
    </recommendedName>
    <alternativeName>
        <fullName evidence="13">Polydeoxyribonucleotide synthase [ATP]</fullName>
    </alternativeName>
</protein>
<dbReference type="NCBIfam" id="TIGR00574">
    <property type="entry name" value="dnl1"/>
    <property type="match status" value="1"/>
</dbReference>
<dbReference type="Pfam" id="PF04679">
    <property type="entry name" value="DNA_ligase_A_C"/>
    <property type="match status" value="1"/>
</dbReference>
<gene>
    <name evidence="13" type="primary">lig</name>
    <name evidence="17" type="ORF">HD594_002790</name>
</gene>
<feature type="binding site" evidence="13">
    <location>
        <position position="261"/>
    </location>
    <ligand>
        <name>ATP</name>
        <dbReference type="ChEBI" id="CHEBI:30616"/>
    </ligand>
</feature>
<dbReference type="InterPro" id="IPR012310">
    <property type="entry name" value="DNA_ligase_ATP-dep_cent"/>
</dbReference>
<dbReference type="GO" id="GO:0046872">
    <property type="term" value="F:metal ion binding"/>
    <property type="evidence" value="ECO:0007669"/>
    <property type="project" value="UniProtKB-KW"/>
</dbReference>
<dbReference type="InterPro" id="IPR022865">
    <property type="entry name" value="DNA_ligae_ATP-dep_bac/arc"/>
</dbReference>
<keyword evidence="2 13" id="KW-0132">Cell division</keyword>